<protein>
    <submittedName>
        <fullName evidence="1">Uncharacterized protein</fullName>
    </submittedName>
</protein>
<dbReference type="AlphaFoldDB" id="A0A0B6YI95"/>
<reference evidence="1" key="1">
    <citation type="submission" date="2014-12" db="EMBL/GenBank/DDBJ databases">
        <title>Insight into the proteome of Arion vulgaris.</title>
        <authorList>
            <person name="Aradska J."/>
            <person name="Bulat T."/>
            <person name="Smidak R."/>
            <person name="Sarate P."/>
            <person name="Gangsoo J."/>
            <person name="Sialana F."/>
            <person name="Bilban M."/>
            <person name="Lubec G."/>
        </authorList>
    </citation>
    <scope>NUCLEOTIDE SEQUENCE</scope>
    <source>
        <tissue evidence="1">Skin</tissue>
    </source>
</reference>
<sequence length="101" mass="11175">LARAQPIRNELFCKHQTDMTEAVILAVKAVILPPDESTSPLTQTLHSSGDGNTMVNQICRVLAEIRTRTAMVLAQCLQDIEFAKKFIQHCGRSIDLLKSLA</sequence>
<name>A0A0B6YI95_9EUPU</name>
<gene>
    <name evidence="1" type="primary">ORF24760</name>
</gene>
<dbReference type="EMBL" id="HACG01008395">
    <property type="protein sequence ID" value="CEK55260.1"/>
    <property type="molecule type" value="Transcribed_RNA"/>
</dbReference>
<evidence type="ECO:0000313" key="1">
    <source>
        <dbReference type="EMBL" id="CEK55260.1"/>
    </source>
</evidence>
<organism evidence="1">
    <name type="scientific">Arion vulgaris</name>
    <dbReference type="NCBI Taxonomy" id="1028688"/>
    <lineage>
        <taxon>Eukaryota</taxon>
        <taxon>Metazoa</taxon>
        <taxon>Spiralia</taxon>
        <taxon>Lophotrochozoa</taxon>
        <taxon>Mollusca</taxon>
        <taxon>Gastropoda</taxon>
        <taxon>Heterobranchia</taxon>
        <taxon>Euthyneura</taxon>
        <taxon>Panpulmonata</taxon>
        <taxon>Eupulmonata</taxon>
        <taxon>Stylommatophora</taxon>
        <taxon>Helicina</taxon>
        <taxon>Arionoidea</taxon>
        <taxon>Arionidae</taxon>
        <taxon>Arion</taxon>
    </lineage>
</organism>
<feature type="non-terminal residue" evidence="1">
    <location>
        <position position="1"/>
    </location>
</feature>
<accession>A0A0B6YI95</accession>
<proteinExistence type="predicted"/>
<feature type="non-terminal residue" evidence="1">
    <location>
        <position position="101"/>
    </location>
</feature>